<reference evidence="12" key="1">
    <citation type="submission" date="2017-06" db="EMBL/GenBank/DDBJ databases">
        <authorList>
            <person name="Varghese N."/>
            <person name="Submissions S."/>
        </authorList>
    </citation>
    <scope>NUCLEOTIDE SEQUENCE [LARGE SCALE GENOMIC DNA]</scope>
    <source>
        <strain evidence="12">DSM 15668</strain>
    </source>
</reference>
<dbReference type="NCBIfam" id="TIGR00460">
    <property type="entry name" value="fmt"/>
    <property type="match status" value="1"/>
</dbReference>
<dbReference type="Gene3D" id="3.10.25.10">
    <property type="entry name" value="Formyl transferase, C-terminal domain"/>
    <property type="match status" value="1"/>
</dbReference>
<dbReference type="FunFam" id="3.40.50.12230:FF:000001">
    <property type="entry name" value="Methionyl-tRNA formyltransferase"/>
    <property type="match status" value="1"/>
</dbReference>
<dbReference type="AlphaFoldDB" id="A0A238YEC6"/>
<name>A0A238YEC6_9BACT</name>
<dbReference type="InterPro" id="IPR044135">
    <property type="entry name" value="Met-tRNA-FMT_C"/>
</dbReference>
<evidence type="ECO:0000256" key="8">
    <source>
        <dbReference type="HAMAP-Rule" id="MF_00182"/>
    </source>
</evidence>
<comment type="function">
    <text evidence="1 8">Attaches a formyl group to the free amino group of methionyl-tRNA(fMet). The formyl group appears to play a dual role in the initiator identity of N-formylmethionyl-tRNA by promoting its recognition by IF2 and preventing the misappropriation of this tRNA by the elongation apparatus.</text>
</comment>
<evidence type="ECO:0000256" key="2">
    <source>
        <dbReference type="ARBA" id="ARBA00010699"/>
    </source>
</evidence>
<evidence type="ECO:0000256" key="7">
    <source>
        <dbReference type="ARBA" id="ARBA00048558"/>
    </source>
</evidence>
<dbReference type="InterPro" id="IPR001555">
    <property type="entry name" value="GART_AS"/>
</dbReference>
<dbReference type="PANTHER" id="PTHR11138">
    <property type="entry name" value="METHIONYL-TRNA FORMYLTRANSFERASE"/>
    <property type="match status" value="1"/>
</dbReference>
<dbReference type="Pfam" id="PF00551">
    <property type="entry name" value="Formyl_trans_N"/>
    <property type="match status" value="1"/>
</dbReference>
<dbReference type="InterPro" id="IPR005794">
    <property type="entry name" value="Fmt"/>
</dbReference>
<keyword evidence="5 8" id="KW-0808">Transferase</keyword>
<dbReference type="RefSeq" id="WP_089322631.1">
    <property type="nucleotide sequence ID" value="NZ_FZOB01000003.1"/>
</dbReference>
<dbReference type="Proteomes" id="UP000198405">
    <property type="component" value="Unassembled WGS sequence"/>
</dbReference>
<dbReference type="PROSITE" id="PS00373">
    <property type="entry name" value="GART"/>
    <property type="match status" value="1"/>
</dbReference>
<keyword evidence="6 8" id="KW-0648">Protein biosynthesis</keyword>
<evidence type="ECO:0000256" key="6">
    <source>
        <dbReference type="ARBA" id="ARBA00022917"/>
    </source>
</evidence>
<evidence type="ECO:0000259" key="10">
    <source>
        <dbReference type="Pfam" id="PF02911"/>
    </source>
</evidence>
<accession>A0A238YEC6</accession>
<dbReference type="InterPro" id="IPR037022">
    <property type="entry name" value="Formyl_trans_C_sf"/>
</dbReference>
<dbReference type="InterPro" id="IPR011034">
    <property type="entry name" value="Formyl_transferase-like_C_sf"/>
</dbReference>
<feature type="domain" description="Formyl transferase C-terminal" evidence="10">
    <location>
        <begin position="208"/>
        <end position="306"/>
    </location>
</feature>
<dbReference type="InterPro" id="IPR036477">
    <property type="entry name" value="Formyl_transf_N_sf"/>
</dbReference>
<dbReference type="Pfam" id="PF02911">
    <property type="entry name" value="Formyl_trans_C"/>
    <property type="match status" value="1"/>
</dbReference>
<comment type="similarity">
    <text evidence="2 8">Belongs to the Fmt family.</text>
</comment>
<dbReference type="CDD" id="cd08646">
    <property type="entry name" value="FMT_core_Met-tRNA-FMT_N"/>
    <property type="match status" value="1"/>
</dbReference>
<dbReference type="PANTHER" id="PTHR11138:SF5">
    <property type="entry name" value="METHIONYL-TRNA FORMYLTRANSFERASE, MITOCHONDRIAL"/>
    <property type="match status" value="1"/>
</dbReference>
<feature type="binding site" evidence="8">
    <location>
        <begin position="114"/>
        <end position="117"/>
    </location>
    <ligand>
        <name>(6S)-5,6,7,8-tetrahydrofolate</name>
        <dbReference type="ChEBI" id="CHEBI:57453"/>
    </ligand>
</feature>
<evidence type="ECO:0000256" key="3">
    <source>
        <dbReference type="ARBA" id="ARBA00012261"/>
    </source>
</evidence>
<dbReference type="GO" id="GO:0005829">
    <property type="term" value="C:cytosol"/>
    <property type="evidence" value="ECO:0007669"/>
    <property type="project" value="TreeGrafter"/>
</dbReference>
<dbReference type="CDD" id="cd08704">
    <property type="entry name" value="Met_tRNA_FMT_C"/>
    <property type="match status" value="1"/>
</dbReference>
<dbReference type="SUPFAM" id="SSF53328">
    <property type="entry name" value="Formyltransferase"/>
    <property type="match status" value="1"/>
</dbReference>
<evidence type="ECO:0000313" key="11">
    <source>
        <dbReference type="EMBL" id="SNR69410.1"/>
    </source>
</evidence>
<dbReference type="InterPro" id="IPR002376">
    <property type="entry name" value="Formyl_transf_N"/>
</dbReference>
<evidence type="ECO:0000313" key="12">
    <source>
        <dbReference type="Proteomes" id="UP000198405"/>
    </source>
</evidence>
<evidence type="ECO:0000256" key="1">
    <source>
        <dbReference type="ARBA" id="ARBA00002606"/>
    </source>
</evidence>
<dbReference type="SUPFAM" id="SSF50486">
    <property type="entry name" value="FMT C-terminal domain-like"/>
    <property type="match status" value="1"/>
</dbReference>
<dbReference type="GO" id="GO:0004479">
    <property type="term" value="F:methionyl-tRNA formyltransferase activity"/>
    <property type="evidence" value="ECO:0007669"/>
    <property type="project" value="UniProtKB-UniRule"/>
</dbReference>
<organism evidence="11 12">
    <name type="scientific">Desulfurobacterium atlanticum</name>
    <dbReference type="NCBI Taxonomy" id="240169"/>
    <lineage>
        <taxon>Bacteria</taxon>
        <taxon>Pseudomonadati</taxon>
        <taxon>Aquificota</taxon>
        <taxon>Aquificia</taxon>
        <taxon>Desulfurobacteriales</taxon>
        <taxon>Desulfurobacteriaceae</taxon>
        <taxon>Desulfurobacterium</taxon>
    </lineage>
</organism>
<proteinExistence type="inferred from homology"/>
<dbReference type="HAMAP" id="MF_00182">
    <property type="entry name" value="Formyl_trans"/>
    <property type="match status" value="1"/>
</dbReference>
<dbReference type="InterPro" id="IPR041711">
    <property type="entry name" value="Met-tRNA-FMT_N"/>
</dbReference>
<dbReference type="OrthoDB" id="9802815at2"/>
<dbReference type="Gene3D" id="3.40.50.170">
    <property type="entry name" value="Formyl transferase, N-terminal domain"/>
    <property type="match status" value="1"/>
</dbReference>
<keyword evidence="12" id="KW-1185">Reference proteome</keyword>
<evidence type="ECO:0000256" key="4">
    <source>
        <dbReference type="ARBA" id="ARBA00016014"/>
    </source>
</evidence>
<evidence type="ECO:0000259" key="9">
    <source>
        <dbReference type="Pfam" id="PF00551"/>
    </source>
</evidence>
<dbReference type="InterPro" id="IPR005793">
    <property type="entry name" value="Formyl_trans_C"/>
</dbReference>
<sequence length="317" mass="34776">MDKLKVVFMGTPDFAVPSLKALVESGKFDVPLVITQPDKPAGRGKRLTPPAVKKFALEKGIPVIQPEKIKENRELFEILKEISPDFIVVAAYGKILPVELLNIPLIAPVNVHASLLPKYRGASPIQSAILNGEKETGVTIMRVRERLDSGEIYIQEKTEISDEDTAETLHDRLSVMGGKLLVEALPRIASGELKPIPQNESEATYCGQIKKEDGLIDWSEPAKAIFNKIRAFTPWPSAFTYFNGKLLKIMKAKPVGSGSCDATGKVVSVDDEGFTVSTGDGFLKILKVKPEGRKEMEACDFIRGYRVKEGDILGGKE</sequence>
<dbReference type="EC" id="2.1.2.9" evidence="3 8"/>
<comment type="catalytic activity">
    <reaction evidence="7 8">
        <text>L-methionyl-tRNA(fMet) + (6R)-10-formyltetrahydrofolate = N-formyl-L-methionyl-tRNA(fMet) + (6S)-5,6,7,8-tetrahydrofolate + H(+)</text>
        <dbReference type="Rhea" id="RHEA:24380"/>
        <dbReference type="Rhea" id="RHEA-COMP:9952"/>
        <dbReference type="Rhea" id="RHEA-COMP:9953"/>
        <dbReference type="ChEBI" id="CHEBI:15378"/>
        <dbReference type="ChEBI" id="CHEBI:57453"/>
        <dbReference type="ChEBI" id="CHEBI:78530"/>
        <dbReference type="ChEBI" id="CHEBI:78844"/>
        <dbReference type="ChEBI" id="CHEBI:195366"/>
        <dbReference type="EC" id="2.1.2.9"/>
    </reaction>
</comment>
<gene>
    <name evidence="8" type="primary">fmt</name>
    <name evidence="11" type="ORF">SAMN06265340_10383</name>
</gene>
<dbReference type="EMBL" id="FZOB01000003">
    <property type="protein sequence ID" value="SNR69410.1"/>
    <property type="molecule type" value="Genomic_DNA"/>
</dbReference>
<protein>
    <recommendedName>
        <fullName evidence="4 8">Methionyl-tRNA formyltransferase</fullName>
        <ecNumber evidence="3 8">2.1.2.9</ecNumber>
    </recommendedName>
</protein>
<feature type="domain" description="Formyl transferase N-terminal" evidence="9">
    <location>
        <begin position="5"/>
        <end position="185"/>
    </location>
</feature>
<evidence type="ECO:0000256" key="5">
    <source>
        <dbReference type="ARBA" id="ARBA00022679"/>
    </source>
</evidence>